<dbReference type="SMART" id="SM01179">
    <property type="entry name" value="DUF862"/>
    <property type="match status" value="1"/>
</dbReference>
<keyword evidence="2" id="KW-0645">Protease</keyword>
<dbReference type="VEuPathDB" id="FungiDB:PYU1_G010364"/>
<reference evidence="6" key="3">
    <citation type="submission" date="2015-02" db="UniProtKB">
        <authorList>
            <consortium name="EnsemblProtists"/>
        </authorList>
    </citation>
    <scope>IDENTIFICATION</scope>
    <source>
        <strain evidence="6">DAOM BR144</strain>
    </source>
</reference>
<dbReference type="GO" id="GO:0006508">
    <property type="term" value="P:proteolysis"/>
    <property type="evidence" value="ECO:0007669"/>
    <property type="project" value="UniProtKB-KW"/>
</dbReference>
<reference evidence="7" key="1">
    <citation type="journal article" date="2010" name="Genome Biol.">
        <title>Genome sequence of the necrotrophic plant pathogen Pythium ultimum reveals original pathogenicity mechanisms and effector repertoire.</title>
        <authorList>
            <person name="Levesque C.A."/>
            <person name="Brouwer H."/>
            <person name="Cano L."/>
            <person name="Hamilton J.P."/>
            <person name="Holt C."/>
            <person name="Huitema E."/>
            <person name="Raffaele S."/>
            <person name="Robideau G.P."/>
            <person name="Thines M."/>
            <person name="Win J."/>
            <person name="Zerillo M.M."/>
            <person name="Beakes G.W."/>
            <person name="Boore J.L."/>
            <person name="Busam D."/>
            <person name="Dumas B."/>
            <person name="Ferriera S."/>
            <person name="Fuerstenberg S.I."/>
            <person name="Gachon C.M."/>
            <person name="Gaulin E."/>
            <person name="Govers F."/>
            <person name="Grenville-Briggs L."/>
            <person name="Horner N."/>
            <person name="Hostetler J."/>
            <person name="Jiang R.H."/>
            <person name="Johnson J."/>
            <person name="Krajaejun T."/>
            <person name="Lin H."/>
            <person name="Meijer H.J."/>
            <person name="Moore B."/>
            <person name="Morris P."/>
            <person name="Phuntmart V."/>
            <person name="Puiu D."/>
            <person name="Shetty J."/>
            <person name="Stajich J.E."/>
            <person name="Tripathy S."/>
            <person name="Wawra S."/>
            <person name="van West P."/>
            <person name="Whitty B.R."/>
            <person name="Coutinho P.M."/>
            <person name="Henrissat B."/>
            <person name="Martin F."/>
            <person name="Thomas P.D."/>
            <person name="Tyler B.M."/>
            <person name="De Vries R.P."/>
            <person name="Kamoun S."/>
            <person name="Yandell M."/>
            <person name="Tisserat N."/>
            <person name="Buell C.R."/>
        </authorList>
    </citation>
    <scope>NUCLEOTIDE SEQUENCE</scope>
    <source>
        <strain evidence="7">DAOM:BR144</strain>
    </source>
</reference>
<dbReference type="InterPro" id="IPR008580">
    <property type="entry name" value="PPPDE_dom"/>
</dbReference>
<name>K3WZI6_GLOUD</name>
<evidence type="ECO:0000256" key="2">
    <source>
        <dbReference type="ARBA" id="ARBA00022670"/>
    </source>
</evidence>
<dbReference type="Pfam" id="PF08324">
    <property type="entry name" value="PUL"/>
    <property type="match status" value="1"/>
</dbReference>
<dbReference type="eggNOG" id="KOG0324">
    <property type="taxonomic scope" value="Eukaryota"/>
</dbReference>
<evidence type="ECO:0008006" key="8">
    <source>
        <dbReference type="Google" id="ProtNLM"/>
    </source>
</evidence>
<evidence type="ECO:0000313" key="6">
    <source>
        <dbReference type="EnsemblProtists" id="PYU1_T010385"/>
    </source>
</evidence>
<evidence type="ECO:0000259" key="4">
    <source>
        <dbReference type="PROSITE" id="PS51396"/>
    </source>
</evidence>
<dbReference type="STRING" id="431595.K3WZI6"/>
<proteinExistence type="inferred from homology"/>
<accession>K3WZI6</accession>
<dbReference type="Gene3D" id="3.90.1720.30">
    <property type="entry name" value="PPPDE domains"/>
    <property type="match status" value="1"/>
</dbReference>
<evidence type="ECO:0000313" key="7">
    <source>
        <dbReference type="Proteomes" id="UP000019132"/>
    </source>
</evidence>
<dbReference type="PANTHER" id="PTHR12378">
    <property type="entry name" value="DESUMOYLATING ISOPEPTIDASE"/>
    <property type="match status" value="1"/>
</dbReference>
<dbReference type="EMBL" id="GL376602">
    <property type="status" value="NOT_ANNOTATED_CDS"/>
    <property type="molecule type" value="Genomic_DNA"/>
</dbReference>
<keyword evidence="3" id="KW-0378">Hydrolase</keyword>
<dbReference type="GO" id="GO:0008233">
    <property type="term" value="F:peptidase activity"/>
    <property type="evidence" value="ECO:0007669"/>
    <property type="project" value="UniProtKB-KW"/>
</dbReference>
<feature type="domain" description="PUL" evidence="4">
    <location>
        <begin position="195"/>
        <end position="477"/>
    </location>
</feature>
<dbReference type="PROSITE" id="PS51858">
    <property type="entry name" value="PPPDE"/>
    <property type="match status" value="1"/>
</dbReference>
<organism evidence="6 7">
    <name type="scientific">Globisporangium ultimum (strain ATCC 200006 / CBS 805.95 / DAOM BR144)</name>
    <name type="common">Pythium ultimum</name>
    <dbReference type="NCBI Taxonomy" id="431595"/>
    <lineage>
        <taxon>Eukaryota</taxon>
        <taxon>Sar</taxon>
        <taxon>Stramenopiles</taxon>
        <taxon>Oomycota</taxon>
        <taxon>Peronosporomycetes</taxon>
        <taxon>Pythiales</taxon>
        <taxon>Pythiaceae</taxon>
        <taxon>Globisporangium</taxon>
    </lineage>
</organism>
<dbReference type="Proteomes" id="UP000019132">
    <property type="component" value="Unassembled WGS sequence"/>
</dbReference>
<dbReference type="InterPro" id="IPR011989">
    <property type="entry name" value="ARM-like"/>
</dbReference>
<dbReference type="EnsemblProtists" id="PYU1_T010385">
    <property type="protein sequence ID" value="PYU1_T010385"/>
    <property type="gene ID" value="PYU1_G010364"/>
</dbReference>
<dbReference type="GO" id="GO:0070646">
    <property type="term" value="P:protein modification by small protein removal"/>
    <property type="evidence" value="ECO:0007669"/>
    <property type="project" value="TreeGrafter"/>
</dbReference>
<comment type="similarity">
    <text evidence="1">Belongs to the DeSI family.</text>
</comment>
<dbReference type="InParanoid" id="K3WZI6"/>
<dbReference type="OMA" id="CCLALKI"/>
<evidence type="ECO:0000256" key="1">
    <source>
        <dbReference type="ARBA" id="ARBA00008140"/>
    </source>
</evidence>
<dbReference type="AlphaFoldDB" id="K3WZI6"/>
<reference evidence="7" key="2">
    <citation type="submission" date="2010-04" db="EMBL/GenBank/DDBJ databases">
        <authorList>
            <person name="Buell R."/>
            <person name="Hamilton J."/>
            <person name="Hostetler J."/>
        </authorList>
    </citation>
    <scope>NUCLEOTIDE SEQUENCE [LARGE SCALE GENOMIC DNA]</scope>
    <source>
        <strain evidence="7">DAOM:BR144</strain>
    </source>
</reference>
<dbReference type="Gene3D" id="1.25.10.10">
    <property type="entry name" value="Leucine-rich Repeat Variant"/>
    <property type="match status" value="1"/>
</dbReference>
<dbReference type="PROSITE" id="PS51396">
    <property type="entry name" value="PUL"/>
    <property type="match status" value="1"/>
</dbReference>
<dbReference type="PANTHER" id="PTHR12378:SF7">
    <property type="entry name" value="DESUMOYLATING ISOPEPTIDASE 1"/>
    <property type="match status" value="1"/>
</dbReference>
<sequence length="478" mass="52145">MASSSFSSSASSSAVSLRVYDLSRGMARQLSPALLGKQIDGIWHTGVLVYGKEYFFGGGIQVMAPELVVARYGMQPVQVVPLGTTSVPMERFEDFLQQISPRFTTMTYDLLRNNCNNFSNELSMFLVGTGIPQHILDLPNEALSTPLGAMLRPMIENMQREMNATGAQPFAIPFNDPSLANAPVAASASASTSSVALSSRRFKISGKPTLHLARIVARVDELNEKSSVGILTDEEIAALRKLPTQVTDNVDLRVLEGATTQEESVQLWKILVKLLSEEHGSLFFFPALGIFRVLLLLPVKSTEILEMKNKCFDQLLLVTENSSVDLPDAHVILLLSVLVNGFVNPVASELVLSRSVRFLPFAFSAITDSSNHEVRVLGANLISNCCLALKIEEEVVITAVICGAVETLDRLSRDQYQSPTQQQAIEGVIVGIGSLLYNFEAARSLSVELGLPEVLRRLHTTSSLVRIQPLLSEIVAMI</sequence>
<dbReference type="HOGENOM" id="CLU_576829_0_0_1"/>
<dbReference type="InterPro" id="IPR042266">
    <property type="entry name" value="PPPDE_sf"/>
</dbReference>
<keyword evidence="7" id="KW-1185">Reference proteome</keyword>
<evidence type="ECO:0000259" key="5">
    <source>
        <dbReference type="PROSITE" id="PS51858"/>
    </source>
</evidence>
<evidence type="ECO:0000256" key="3">
    <source>
        <dbReference type="ARBA" id="ARBA00022801"/>
    </source>
</evidence>
<dbReference type="Pfam" id="PF05903">
    <property type="entry name" value="Peptidase_C97"/>
    <property type="match status" value="1"/>
</dbReference>
<feature type="domain" description="PPPDE" evidence="5">
    <location>
        <begin position="13"/>
        <end position="156"/>
    </location>
</feature>
<dbReference type="InterPro" id="IPR013535">
    <property type="entry name" value="PUL_dom"/>
</dbReference>
<protein>
    <recommendedName>
        <fullName evidence="8">PPPDE domain-containing protein</fullName>
    </recommendedName>
</protein>